<accession>A0AA88I5Z3</accession>
<dbReference type="FunFam" id="2.40.10.10:FF:000006">
    <property type="entry name" value="Serine proteinase stubble"/>
    <property type="match status" value="1"/>
</dbReference>
<dbReference type="PROSITE" id="PS50240">
    <property type="entry name" value="TRYPSIN_DOM"/>
    <property type="match status" value="1"/>
</dbReference>
<feature type="domain" description="Peptidase S1" evidence="7">
    <location>
        <begin position="191"/>
        <end position="434"/>
    </location>
</feature>
<keyword evidence="2 5" id="KW-0378">Hydrolase</keyword>
<evidence type="ECO:0000313" key="8">
    <source>
        <dbReference type="EMBL" id="KAK2721878.1"/>
    </source>
</evidence>
<dbReference type="PRINTS" id="PR00722">
    <property type="entry name" value="CHYMOTRYPSIN"/>
</dbReference>
<evidence type="ECO:0000256" key="2">
    <source>
        <dbReference type="ARBA" id="ARBA00022801"/>
    </source>
</evidence>
<dbReference type="Pfam" id="PF00089">
    <property type="entry name" value="Trypsin"/>
    <property type="match status" value="1"/>
</dbReference>
<dbReference type="InterPro" id="IPR043504">
    <property type="entry name" value="Peptidase_S1_PA_chymotrypsin"/>
</dbReference>
<dbReference type="SUPFAM" id="SSF50494">
    <property type="entry name" value="Trypsin-like serine proteases"/>
    <property type="match status" value="1"/>
</dbReference>
<dbReference type="InterPro" id="IPR009003">
    <property type="entry name" value="Peptidase_S1_PA"/>
</dbReference>
<feature type="chain" id="PRO_5041688372" description="Peptidase S1 domain-containing protein" evidence="6">
    <location>
        <begin position="24"/>
        <end position="443"/>
    </location>
</feature>
<keyword evidence="6" id="KW-0732">Signal</keyword>
<dbReference type="CDD" id="cd00190">
    <property type="entry name" value="Tryp_SPc"/>
    <property type="match status" value="1"/>
</dbReference>
<evidence type="ECO:0000256" key="6">
    <source>
        <dbReference type="SAM" id="SignalP"/>
    </source>
</evidence>
<evidence type="ECO:0000256" key="5">
    <source>
        <dbReference type="RuleBase" id="RU363034"/>
    </source>
</evidence>
<feature type="signal peptide" evidence="6">
    <location>
        <begin position="1"/>
        <end position="23"/>
    </location>
</feature>
<keyword evidence="4" id="KW-1015">Disulfide bond</keyword>
<dbReference type="EMBL" id="JAVRJZ010000006">
    <property type="protein sequence ID" value="KAK2721878.1"/>
    <property type="molecule type" value="Genomic_DNA"/>
</dbReference>
<organism evidence="8 9">
    <name type="scientific">Artemia franciscana</name>
    <name type="common">Brine shrimp</name>
    <name type="synonym">Artemia sanfranciscana</name>
    <dbReference type="NCBI Taxonomy" id="6661"/>
    <lineage>
        <taxon>Eukaryota</taxon>
        <taxon>Metazoa</taxon>
        <taxon>Ecdysozoa</taxon>
        <taxon>Arthropoda</taxon>
        <taxon>Crustacea</taxon>
        <taxon>Branchiopoda</taxon>
        <taxon>Anostraca</taxon>
        <taxon>Artemiidae</taxon>
        <taxon>Artemia</taxon>
    </lineage>
</organism>
<evidence type="ECO:0000259" key="7">
    <source>
        <dbReference type="PROSITE" id="PS50240"/>
    </source>
</evidence>
<dbReference type="InterPro" id="IPR001314">
    <property type="entry name" value="Peptidase_S1A"/>
</dbReference>
<sequence length="443" mass="49436">MLTRCHLFGFLSCVLIKVVLVTSQSDSNDSGSVFTPGWHYLKQNETGKLDLIANTWKKNFLVDKKNVTLKRWIFQGEDCVLEISCLNLNITQHCDEGFVQVSDFHSQKERYCGNKMMPSMLASDTGDMELILQKRKNINLIQGSSCSVTCKASVAHVITTEEALTTRHAGSSDNYLNCSCGYSLDDSEGRIVGGSEAPIGKYPWMAALIFRTGTRPFCGASLLNDRYAVTAAHCIMGSIQPEDVDLILRDHDYKRSKEVYGQESVRVLISEFIPHPEFSKKNIDNDIALVKLEDPIPLDSPEFRTIVPVCLPEMANRILGKDLSVTGWGTTAERGKHSSFLRETEVTVLPHSQCRRSYSGIIRISERMLCASWESGGRDACQGDSGGPLVLKSSEGYYELMGVVSFGFGCGRQKYPGIYTRVSSFLPWIDENTADAKWCRKRK</sequence>
<dbReference type="GO" id="GO:0006508">
    <property type="term" value="P:proteolysis"/>
    <property type="evidence" value="ECO:0007669"/>
    <property type="project" value="UniProtKB-KW"/>
</dbReference>
<protein>
    <recommendedName>
        <fullName evidence="7">Peptidase S1 domain-containing protein</fullName>
    </recommendedName>
</protein>
<evidence type="ECO:0000256" key="3">
    <source>
        <dbReference type="ARBA" id="ARBA00022825"/>
    </source>
</evidence>
<dbReference type="Gene3D" id="2.40.10.10">
    <property type="entry name" value="Trypsin-like serine proteases"/>
    <property type="match status" value="1"/>
</dbReference>
<dbReference type="InterPro" id="IPR018114">
    <property type="entry name" value="TRYPSIN_HIS"/>
</dbReference>
<dbReference type="InterPro" id="IPR001254">
    <property type="entry name" value="Trypsin_dom"/>
</dbReference>
<name>A0AA88I5Z3_ARTSF</name>
<gene>
    <name evidence="8" type="ORF">QYM36_004003</name>
</gene>
<evidence type="ECO:0000256" key="4">
    <source>
        <dbReference type="ARBA" id="ARBA00023157"/>
    </source>
</evidence>
<dbReference type="PANTHER" id="PTHR24252:SF7">
    <property type="entry name" value="HYALIN"/>
    <property type="match status" value="1"/>
</dbReference>
<proteinExistence type="predicted"/>
<evidence type="ECO:0000313" key="9">
    <source>
        <dbReference type="Proteomes" id="UP001187531"/>
    </source>
</evidence>
<evidence type="ECO:0000256" key="1">
    <source>
        <dbReference type="ARBA" id="ARBA00022670"/>
    </source>
</evidence>
<dbReference type="AlphaFoldDB" id="A0AA88I5Z3"/>
<dbReference type="PROSITE" id="PS00134">
    <property type="entry name" value="TRYPSIN_HIS"/>
    <property type="match status" value="1"/>
</dbReference>
<dbReference type="Proteomes" id="UP001187531">
    <property type="component" value="Unassembled WGS sequence"/>
</dbReference>
<dbReference type="PANTHER" id="PTHR24252">
    <property type="entry name" value="ACROSIN-RELATED"/>
    <property type="match status" value="1"/>
</dbReference>
<dbReference type="InterPro" id="IPR033116">
    <property type="entry name" value="TRYPSIN_SER"/>
</dbReference>
<dbReference type="GO" id="GO:0004252">
    <property type="term" value="F:serine-type endopeptidase activity"/>
    <property type="evidence" value="ECO:0007669"/>
    <property type="project" value="InterPro"/>
</dbReference>
<keyword evidence="9" id="KW-1185">Reference proteome</keyword>
<keyword evidence="1 5" id="KW-0645">Protease</keyword>
<dbReference type="SMART" id="SM00020">
    <property type="entry name" value="Tryp_SPc"/>
    <property type="match status" value="1"/>
</dbReference>
<comment type="caution">
    <text evidence="8">The sequence shown here is derived from an EMBL/GenBank/DDBJ whole genome shotgun (WGS) entry which is preliminary data.</text>
</comment>
<dbReference type="PROSITE" id="PS00135">
    <property type="entry name" value="TRYPSIN_SER"/>
    <property type="match status" value="1"/>
</dbReference>
<reference evidence="8" key="1">
    <citation type="submission" date="2023-07" db="EMBL/GenBank/DDBJ databases">
        <title>Chromosome-level genome assembly of Artemia franciscana.</title>
        <authorList>
            <person name="Jo E."/>
        </authorList>
    </citation>
    <scope>NUCLEOTIDE SEQUENCE</scope>
    <source>
        <tissue evidence="8">Whole body</tissue>
    </source>
</reference>
<keyword evidence="3 5" id="KW-0720">Serine protease</keyword>